<dbReference type="Proteomes" id="UP001387100">
    <property type="component" value="Unassembled WGS sequence"/>
</dbReference>
<dbReference type="CDD" id="cd13585">
    <property type="entry name" value="PBP2_TMBP_like"/>
    <property type="match status" value="1"/>
</dbReference>
<accession>A0ABU8RNJ0</accession>
<comment type="similarity">
    <text evidence="1">Belongs to the bacterial solute-binding protein 1 family.</text>
</comment>
<feature type="chain" id="PRO_5046945897" evidence="4">
    <location>
        <begin position="28"/>
        <end position="457"/>
    </location>
</feature>
<feature type="signal peptide" evidence="4">
    <location>
        <begin position="1"/>
        <end position="27"/>
    </location>
</feature>
<evidence type="ECO:0000313" key="5">
    <source>
        <dbReference type="EMBL" id="MEJ5946673.1"/>
    </source>
</evidence>
<evidence type="ECO:0000256" key="2">
    <source>
        <dbReference type="ARBA" id="ARBA00022448"/>
    </source>
</evidence>
<dbReference type="EMBL" id="JBBIAA010000029">
    <property type="protein sequence ID" value="MEJ5946673.1"/>
    <property type="molecule type" value="Genomic_DNA"/>
</dbReference>
<dbReference type="Pfam" id="PF01547">
    <property type="entry name" value="SBP_bac_1"/>
    <property type="match status" value="1"/>
</dbReference>
<keyword evidence="3 4" id="KW-0732">Signal</keyword>
<gene>
    <name evidence="5" type="ORF">WDZ17_15345</name>
</gene>
<sequence length="457" mass="49193">MRTRRARAARTLAVAAALGLAATGCGATSEVASGGWDETGTVTYWMWDSAQLPGYQLCAEQFEAENPDIDVVIEQFGWDDYWNKVFTAFVSNSAPDVFVDHTSRYADFASRGLIQPLDELVERDGVDLDAYVDGTTELWVGPDGQRYGLPKDFDTVGVFYDAEKVEAAGYTPEDLQDLAWNPEDGGSYEELIARLSVDTDGVRGDEPGFDPTSVETYGLGLASSGGGFGQTEWSMYAGSTGWTHTDQPLWGTHYNYDDPRFQGAIGWWTGLIDKGFMPPLAQTVGGSPDQQLQAGRYALVTDGSWNIRNFAGLSGLELGTFPTPVGPSGERAAMFNSLADSISTASPRKGAAWKWVQHLASVECQQLVAEQGVVFPALEEVVPTAEEALSAYGVDVEAFTVHVEEGTTIPVPITENAAEVDAIMQPAMDRVVGGTAPVDSLTEANTRVNELFGTADQ</sequence>
<organism evidence="5 6">
    <name type="scientific">Pseudokineococcus basanitobsidens</name>
    <dbReference type="NCBI Taxonomy" id="1926649"/>
    <lineage>
        <taxon>Bacteria</taxon>
        <taxon>Bacillati</taxon>
        <taxon>Actinomycetota</taxon>
        <taxon>Actinomycetes</taxon>
        <taxon>Kineosporiales</taxon>
        <taxon>Kineosporiaceae</taxon>
        <taxon>Pseudokineococcus</taxon>
    </lineage>
</organism>
<dbReference type="PANTHER" id="PTHR30061">
    <property type="entry name" value="MALTOSE-BINDING PERIPLASMIC PROTEIN"/>
    <property type="match status" value="1"/>
</dbReference>
<evidence type="ECO:0000313" key="6">
    <source>
        <dbReference type="Proteomes" id="UP001387100"/>
    </source>
</evidence>
<evidence type="ECO:0000256" key="3">
    <source>
        <dbReference type="ARBA" id="ARBA00022729"/>
    </source>
</evidence>
<evidence type="ECO:0000256" key="1">
    <source>
        <dbReference type="ARBA" id="ARBA00008520"/>
    </source>
</evidence>
<keyword evidence="2" id="KW-0813">Transport</keyword>
<name>A0ABU8RNJ0_9ACTN</name>
<evidence type="ECO:0000256" key="4">
    <source>
        <dbReference type="SAM" id="SignalP"/>
    </source>
</evidence>
<reference evidence="5 6" key="1">
    <citation type="journal article" date="2017" name="Int. J. Syst. Evol. Microbiol.">
        <title>Pseudokineococcus basanitobsidens sp. nov., isolated from volcanic rock.</title>
        <authorList>
            <person name="Lee D.W."/>
            <person name="Park M.Y."/>
            <person name="Kim J.J."/>
            <person name="Kim B.S."/>
        </authorList>
    </citation>
    <scope>NUCLEOTIDE SEQUENCE [LARGE SCALE GENOMIC DNA]</scope>
    <source>
        <strain evidence="5 6">DSM 103726</strain>
    </source>
</reference>
<dbReference type="PANTHER" id="PTHR30061:SF50">
    <property type="entry name" value="MALTOSE_MALTODEXTRIN-BINDING PERIPLASMIC PROTEIN"/>
    <property type="match status" value="1"/>
</dbReference>
<proteinExistence type="inferred from homology"/>
<dbReference type="Gene3D" id="3.40.190.10">
    <property type="entry name" value="Periplasmic binding protein-like II"/>
    <property type="match status" value="1"/>
</dbReference>
<dbReference type="SUPFAM" id="SSF53850">
    <property type="entry name" value="Periplasmic binding protein-like II"/>
    <property type="match status" value="1"/>
</dbReference>
<comment type="caution">
    <text evidence="5">The sequence shown here is derived from an EMBL/GenBank/DDBJ whole genome shotgun (WGS) entry which is preliminary data.</text>
</comment>
<dbReference type="PROSITE" id="PS51257">
    <property type="entry name" value="PROKAR_LIPOPROTEIN"/>
    <property type="match status" value="1"/>
</dbReference>
<dbReference type="RefSeq" id="WP_339576055.1">
    <property type="nucleotide sequence ID" value="NZ_JBBIAA010000029.1"/>
</dbReference>
<dbReference type="InterPro" id="IPR006059">
    <property type="entry name" value="SBP"/>
</dbReference>
<keyword evidence="6" id="KW-1185">Reference proteome</keyword>
<protein>
    <submittedName>
        <fullName evidence="5">Sugar ABC transporter substrate-binding protein</fullName>
    </submittedName>
</protein>